<comment type="similarity">
    <text evidence="2">Belongs to the peptidase C19 family.</text>
</comment>
<keyword evidence="7" id="KW-0788">Thiol protease</keyword>
<evidence type="ECO:0000256" key="5">
    <source>
        <dbReference type="ARBA" id="ARBA00022786"/>
    </source>
</evidence>
<protein>
    <recommendedName>
        <fullName evidence="3">ubiquitinyl hydrolase 1</fullName>
        <ecNumber evidence="3">3.4.19.12</ecNumber>
    </recommendedName>
</protein>
<keyword evidence="6" id="KW-0378">Hydrolase</keyword>
<dbReference type="GO" id="GO:0005829">
    <property type="term" value="C:cytosol"/>
    <property type="evidence" value="ECO:0007669"/>
    <property type="project" value="TreeGrafter"/>
</dbReference>
<dbReference type="GO" id="GO:0016579">
    <property type="term" value="P:protein deubiquitination"/>
    <property type="evidence" value="ECO:0007669"/>
    <property type="project" value="InterPro"/>
</dbReference>
<evidence type="ECO:0000256" key="4">
    <source>
        <dbReference type="ARBA" id="ARBA00022670"/>
    </source>
</evidence>
<evidence type="ECO:0000259" key="9">
    <source>
        <dbReference type="PROSITE" id="PS50235"/>
    </source>
</evidence>
<name>A0AAV9J415_9PEZI</name>
<gene>
    <name evidence="10" type="ORF">LTR36_000763</name>
</gene>
<evidence type="ECO:0000313" key="11">
    <source>
        <dbReference type="Proteomes" id="UP001324427"/>
    </source>
</evidence>
<evidence type="ECO:0000313" key="10">
    <source>
        <dbReference type="EMBL" id="KAK4539332.1"/>
    </source>
</evidence>
<sequence length="718" mass="77876">MDRRARLDDLHLPDTAPSASTTVIYTILALYAIHQLLVYFDYAILSPQEIVWNALVHAVPKRLLLDAAKRQELRANDMLSQTHAAKGEALRRILGFGTGALSHKLSGGEGVMRKMSAFTASEAAATTDAPPGLGNWDNSCYQNSVLQGLASLGSLGTYLGRSGPYGDASSSTNASLRETVAKLNDSTNNGKQLWTPAKLKSMSSWQQQDAQEYFSKIMDELDKEAGKAVSSEKAKCGLEVAVEERTAKVQQSAVTEEQEASNTAARRNPLEGLLAQRVACTRCGFSEGLSMIPFNCLTVPLGSDNVYDLAECLDEYTKLEEINEVDCAKCTLLRAEGQLRQMVPTTKQATQQNDGSAAEVIAKKTITLPPELRVLAAKRLQAMQQALETDDFSDTSLNETCQIPKKAHVSSTKTRQAVVGRSPQSLVVHINRSVFDELTGVQRKNYATVRYPMLLDLGAWTLGEDRGSSGHATQSMLAPDSDEPPCLYRLKAVVTHYGRHENGHYICYRKHPVRPTQDAGAGAGDVGDTQVAQEKWWRLSDEDVSSVTEGDVLARGDAFMLFYEREDVLPKLGAPAQPVAAVTERVPDELHVREVALEEAAAIPLPAEEADEEVKAGKPALPCPTETSPWPRDSPCATSPQPSTVVADQPSTNTAAENEPCEAADQQQQQSIPAAAATLRKTPTPPLMRTSRGRKSSRQASRGEAGFTNNAFRPMAAT</sequence>
<feature type="compositionally biased region" description="Polar residues" evidence="8">
    <location>
        <begin position="636"/>
        <end position="656"/>
    </location>
</feature>
<dbReference type="PROSITE" id="PS50235">
    <property type="entry name" value="USP_3"/>
    <property type="match status" value="1"/>
</dbReference>
<evidence type="ECO:0000256" key="1">
    <source>
        <dbReference type="ARBA" id="ARBA00000707"/>
    </source>
</evidence>
<keyword evidence="5" id="KW-0833">Ubl conjugation pathway</keyword>
<comment type="caution">
    <text evidence="10">The sequence shown here is derived from an EMBL/GenBank/DDBJ whole genome shotgun (WGS) entry which is preliminary data.</text>
</comment>
<dbReference type="InterPro" id="IPR038765">
    <property type="entry name" value="Papain-like_cys_pep_sf"/>
</dbReference>
<dbReference type="PANTHER" id="PTHR24006">
    <property type="entry name" value="UBIQUITIN CARBOXYL-TERMINAL HYDROLASE"/>
    <property type="match status" value="1"/>
</dbReference>
<organism evidence="10 11">
    <name type="scientific">Oleoguttula mirabilis</name>
    <dbReference type="NCBI Taxonomy" id="1507867"/>
    <lineage>
        <taxon>Eukaryota</taxon>
        <taxon>Fungi</taxon>
        <taxon>Dikarya</taxon>
        <taxon>Ascomycota</taxon>
        <taxon>Pezizomycotina</taxon>
        <taxon>Dothideomycetes</taxon>
        <taxon>Dothideomycetidae</taxon>
        <taxon>Mycosphaerellales</taxon>
        <taxon>Teratosphaeriaceae</taxon>
        <taxon>Oleoguttula</taxon>
    </lineage>
</organism>
<evidence type="ECO:0000256" key="8">
    <source>
        <dbReference type="SAM" id="MobiDB-lite"/>
    </source>
</evidence>
<dbReference type="PROSITE" id="PS00973">
    <property type="entry name" value="USP_2"/>
    <property type="match status" value="1"/>
</dbReference>
<dbReference type="SUPFAM" id="SSF54001">
    <property type="entry name" value="Cysteine proteinases"/>
    <property type="match status" value="1"/>
</dbReference>
<dbReference type="Gene3D" id="3.90.70.10">
    <property type="entry name" value="Cysteine proteinases"/>
    <property type="match status" value="1"/>
</dbReference>
<feature type="compositionally biased region" description="Low complexity" evidence="8">
    <location>
        <begin position="663"/>
        <end position="677"/>
    </location>
</feature>
<dbReference type="PANTHER" id="PTHR24006:SF888">
    <property type="entry name" value="UBIQUITIN CARBOXYL-TERMINAL HYDROLASE 30"/>
    <property type="match status" value="1"/>
</dbReference>
<dbReference type="Pfam" id="PF00443">
    <property type="entry name" value="UCH"/>
    <property type="match status" value="1"/>
</dbReference>
<dbReference type="InterPro" id="IPR018200">
    <property type="entry name" value="USP_CS"/>
</dbReference>
<dbReference type="GO" id="GO:0004843">
    <property type="term" value="F:cysteine-type deubiquitinase activity"/>
    <property type="evidence" value="ECO:0007669"/>
    <property type="project" value="UniProtKB-EC"/>
</dbReference>
<comment type="catalytic activity">
    <reaction evidence="1">
        <text>Thiol-dependent hydrolysis of ester, thioester, amide, peptide and isopeptide bonds formed by the C-terminal Gly of ubiquitin (a 76-residue protein attached to proteins as an intracellular targeting signal).</text>
        <dbReference type="EC" id="3.4.19.12"/>
    </reaction>
</comment>
<evidence type="ECO:0000256" key="6">
    <source>
        <dbReference type="ARBA" id="ARBA00022801"/>
    </source>
</evidence>
<evidence type="ECO:0000256" key="3">
    <source>
        <dbReference type="ARBA" id="ARBA00012759"/>
    </source>
</evidence>
<keyword evidence="11" id="KW-1185">Reference proteome</keyword>
<keyword evidence="4" id="KW-0645">Protease</keyword>
<dbReference type="AlphaFoldDB" id="A0AAV9J415"/>
<dbReference type="GO" id="GO:0005634">
    <property type="term" value="C:nucleus"/>
    <property type="evidence" value="ECO:0007669"/>
    <property type="project" value="TreeGrafter"/>
</dbReference>
<dbReference type="CDD" id="cd02662">
    <property type="entry name" value="Peptidase_C19F"/>
    <property type="match status" value="1"/>
</dbReference>
<evidence type="ECO:0000256" key="7">
    <source>
        <dbReference type="ARBA" id="ARBA00022807"/>
    </source>
</evidence>
<dbReference type="InterPro" id="IPR001394">
    <property type="entry name" value="Peptidase_C19_UCH"/>
</dbReference>
<dbReference type="GO" id="GO:0006508">
    <property type="term" value="P:proteolysis"/>
    <property type="evidence" value="ECO:0007669"/>
    <property type="project" value="UniProtKB-KW"/>
</dbReference>
<dbReference type="Proteomes" id="UP001324427">
    <property type="component" value="Unassembled WGS sequence"/>
</dbReference>
<reference evidence="10 11" key="1">
    <citation type="submission" date="2021-11" db="EMBL/GenBank/DDBJ databases">
        <title>Black yeast isolated from Biological Soil Crust.</title>
        <authorList>
            <person name="Kurbessoian T."/>
        </authorList>
    </citation>
    <scope>NUCLEOTIDE SEQUENCE [LARGE SCALE GENOMIC DNA]</scope>
    <source>
        <strain evidence="10 11">CCFEE 5522</strain>
    </source>
</reference>
<dbReference type="EMBL" id="JAVFHQ010000100">
    <property type="protein sequence ID" value="KAK4539332.1"/>
    <property type="molecule type" value="Genomic_DNA"/>
</dbReference>
<dbReference type="InterPro" id="IPR028889">
    <property type="entry name" value="USP"/>
</dbReference>
<evidence type="ECO:0000256" key="2">
    <source>
        <dbReference type="ARBA" id="ARBA00009085"/>
    </source>
</evidence>
<feature type="region of interest" description="Disordered" evidence="8">
    <location>
        <begin position="603"/>
        <end position="718"/>
    </location>
</feature>
<dbReference type="InterPro" id="IPR050164">
    <property type="entry name" value="Peptidase_C19"/>
</dbReference>
<dbReference type="EC" id="3.4.19.12" evidence="3"/>
<accession>A0AAV9J415</accession>
<feature type="domain" description="USP" evidence="9">
    <location>
        <begin position="131"/>
        <end position="566"/>
    </location>
</feature>
<proteinExistence type="inferred from homology"/>